<keyword evidence="3" id="KW-1185">Reference proteome</keyword>
<dbReference type="Proteomes" id="UP000035740">
    <property type="component" value="Unassembled WGS sequence"/>
</dbReference>
<reference evidence="2 3" key="1">
    <citation type="journal article" date="2014" name="Nature">
        <title>The genome of the recently domesticated crop plant sugar beet (Beta vulgaris).</title>
        <authorList>
            <person name="Dohm J.C."/>
            <person name="Minoche A.E."/>
            <person name="Holtgrawe D."/>
            <person name="Capella-Gutierrez S."/>
            <person name="Zakrzewski F."/>
            <person name="Tafer H."/>
            <person name="Rupp O."/>
            <person name="Sorensen T.R."/>
            <person name="Stracke R."/>
            <person name="Reinhardt R."/>
            <person name="Goesmann A."/>
            <person name="Kraft T."/>
            <person name="Schulz B."/>
            <person name="Stadler P.F."/>
            <person name="Schmidt T."/>
            <person name="Gabaldon T."/>
            <person name="Lehrach H."/>
            <person name="Weisshaar B."/>
            <person name="Himmelbauer H."/>
        </authorList>
    </citation>
    <scope>NUCLEOTIDE SEQUENCE [LARGE SCALE GENOMIC DNA]</scope>
    <source>
        <tissue evidence="2">Taproot</tissue>
    </source>
</reference>
<feature type="region of interest" description="Disordered" evidence="1">
    <location>
        <begin position="56"/>
        <end position="147"/>
    </location>
</feature>
<evidence type="ECO:0000256" key="1">
    <source>
        <dbReference type="SAM" id="MobiDB-lite"/>
    </source>
</evidence>
<dbReference type="AlphaFoldDB" id="A0A0J7YN10"/>
<sequence length="147" mass="16339">MSNGALDELSGFFGIDPEDDKVEQIDKFVNLIARPENTGLSVDKQSLLLKLSRVENMKIPGTRRNLNLPKSSSGYSANTPSRSTQAQKRRPNSDEEEMSDNANESNQDSDSENKPKPNSAQKSMKRARSNSSRKAEEHSDYSPNPPK</sequence>
<evidence type="ECO:0000313" key="2">
    <source>
        <dbReference type="EMBL" id="KMS64989.1"/>
    </source>
</evidence>
<feature type="non-terminal residue" evidence="2">
    <location>
        <position position="147"/>
    </location>
</feature>
<evidence type="ECO:0000313" key="3">
    <source>
        <dbReference type="Proteomes" id="UP000035740"/>
    </source>
</evidence>
<feature type="compositionally biased region" description="Polar residues" evidence="1">
    <location>
        <begin position="64"/>
        <end position="86"/>
    </location>
</feature>
<dbReference type="Gramene" id="KMS64989">
    <property type="protein sequence ID" value="KMS64989"/>
    <property type="gene ID" value="BVRB_040580"/>
</dbReference>
<organism evidence="2 3">
    <name type="scientific">Beta vulgaris subsp. vulgaris</name>
    <name type="common">Beet</name>
    <dbReference type="NCBI Taxonomy" id="3555"/>
    <lineage>
        <taxon>Eukaryota</taxon>
        <taxon>Viridiplantae</taxon>
        <taxon>Streptophyta</taxon>
        <taxon>Embryophyta</taxon>
        <taxon>Tracheophyta</taxon>
        <taxon>Spermatophyta</taxon>
        <taxon>Magnoliopsida</taxon>
        <taxon>eudicotyledons</taxon>
        <taxon>Gunneridae</taxon>
        <taxon>Pentapetalae</taxon>
        <taxon>Caryophyllales</taxon>
        <taxon>Chenopodiaceae</taxon>
        <taxon>Betoideae</taxon>
        <taxon>Beta</taxon>
    </lineage>
</organism>
<protein>
    <submittedName>
        <fullName evidence="2">Uncharacterized protein</fullName>
    </submittedName>
</protein>
<dbReference type="EMBL" id="KQ116983">
    <property type="protein sequence ID" value="KMS64989.1"/>
    <property type="molecule type" value="Genomic_DNA"/>
</dbReference>
<name>A0A0J7YN10_BETVV</name>
<proteinExistence type="predicted"/>
<accession>A0A0J7YN10</accession>
<gene>
    <name evidence="2" type="ORF">BVRB_040580</name>
</gene>